<reference evidence="2 3" key="1">
    <citation type="journal article" date="2020" name="Nat. Food">
        <title>A phased Vanilla planifolia genome enables genetic improvement of flavour and production.</title>
        <authorList>
            <person name="Hasing T."/>
            <person name="Tang H."/>
            <person name="Brym M."/>
            <person name="Khazi F."/>
            <person name="Huang T."/>
            <person name="Chambers A.H."/>
        </authorList>
    </citation>
    <scope>NUCLEOTIDE SEQUENCE [LARGE SCALE GENOMIC DNA]</scope>
    <source>
        <tissue evidence="2">Leaf</tissue>
    </source>
</reference>
<protein>
    <submittedName>
        <fullName evidence="2">Uncharacterized protein</fullName>
    </submittedName>
</protein>
<dbReference type="AlphaFoldDB" id="A0A835RAK0"/>
<evidence type="ECO:0000313" key="3">
    <source>
        <dbReference type="Proteomes" id="UP000636800"/>
    </source>
</evidence>
<dbReference type="Proteomes" id="UP000636800">
    <property type="component" value="Unassembled WGS sequence"/>
</dbReference>
<proteinExistence type="predicted"/>
<evidence type="ECO:0000256" key="1">
    <source>
        <dbReference type="SAM" id="MobiDB-lite"/>
    </source>
</evidence>
<comment type="caution">
    <text evidence="2">The sequence shown here is derived from an EMBL/GenBank/DDBJ whole genome shotgun (WGS) entry which is preliminary data.</text>
</comment>
<dbReference type="PANTHER" id="PTHR36045:SF2">
    <property type="entry name" value="OS04G0558500 PROTEIN"/>
    <property type="match status" value="1"/>
</dbReference>
<keyword evidence="3" id="KW-1185">Reference proteome</keyword>
<accession>A0A835RAK0</accession>
<dbReference type="PANTHER" id="PTHR36045">
    <property type="entry name" value="OS04G0558500 PROTEIN"/>
    <property type="match status" value="1"/>
</dbReference>
<feature type="compositionally biased region" description="Acidic residues" evidence="1">
    <location>
        <begin position="22"/>
        <end position="35"/>
    </location>
</feature>
<name>A0A835RAK0_VANPL</name>
<sequence>MATGELKGTLLPARRLRSQEESGGELQEEDDEERQIEELEREVKEMAQKILDFRSIIPERLGDALSTRLAALRPNFPPVNESLVYQADTKLPANGGDERQLEKLKLFREKTINSIAAAPLLLKRVNESLEKLNKIDSCNLNIHPAFKWKNK</sequence>
<feature type="region of interest" description="Disordered" evidence="1">
    <location>
        <begin position="1"/>
        <end position="35"/>
    </location>
</feature>
<evidence type="ECO:0000313" key="2">
    <source>
        <dbReference type="EMBL" id="KAG0484425.1"/>
    </source>
</evidence>
<dbReference type="EMBL" id="JADCNL010000004">
    <property type="protein sequence ID" value="KAG0484425.1"/>
    <property type="molecule type" value="Genomic_DNA"/>
</dbReference>
<organism evidence="2 3">
    <name type="scientific">Vanilla planifolia</name>
    <name type="common">Vanilla</name>
    <dbReference type="NCBI Taxonomy" id="51239"/>
    <lineage>
        <taxon>Eukaryota</taxon>
        <taxon>Viridiplantae</taxon>
        <taxon>Streptophyta</taxon>
        <taxon>Embryophyta</taxon>
        <taxon>Tracheophyta</taxon>
        <taxon>Spermatophyta</taxon>
        <taxon>Magnoliopsida</taxon>
        <taxon>Liliopsida</taxon>
        <taxon>Asparagales</taxon>
        <taxon>Orchidaceae</taxon>
        <taxon>Vanilloideae</taxon>
        <taxon>Vanilleae</taxon>
        <taxon>Vanilla</taxon>
    </lineage>
</organism>
<gene>
    <name evidence="2" type="ORF">HPP92_008504</name>
</gene>